<keyword evidence="2" id="KW-0012">Acyltransferase</keyword>
<organism evidence="4 5">
    <name type="scientific">Ornithinibacillus bavariensis</name>
    <dbReference type="NCBI Taxonomy" id="545502"/>
    <lineage>
        <taxon>Bacteria</taxon>
        <taxon>Bacillati</taxon>
        <taxon>Bacillota</taxon>
        <taxon>Bacilli</taxon>
        <taxon>Bacillales</taxon>
        <taxon>Bacillaceae</taxon>
        <taxon>Ornithinibacillus</taxon>
    </lineage>
</organism>
<dbReference type="InterPro" id="IPR016181">
    <property type="entry name" value="Acyl_CoA_acyltransferase"/>
</dbReference>
<accession>A0A919XB51</accession>
<dbReference type="InterPro" id="IPR000182">
    <property type="entry name" value="GNAT_dom"/>
</dbReference>
<proteinExistence type="predicted"/>
<dbReference type="Gene3D" id="3.40.630.30">
    <property type="match status" value="1"/>
</dbReference>
<dbReference type="Proteomes" id="UP000676917">
    <property type="component" value="Unassembled WGS sequence"/>
</dbReference>
<name>A0A919XB51_9BACI</name>
<evidence type="ECO:0000313" key="4">
    <source>
        <dbReference type="EMBL" id="GIO27440.1"/>
    </source>
</evidence>
<dbReference type="Pfam" id="PF00583">
    <property type="entry name" value="Acetyltransf_1"/>
    <property type="match status" value="1"/>
</dbReference>
<keyword evidence="5" id="KW-1185">Reference proteome</keyword>
<dbReference type="InterPro" id="IPR051556">
    <property type="entry name" value="N-term/lysine_N-AcTrnsfr"/>
</dbReference>
<evidence type="ECO:0000259" key="3">
    <source>
        <dbReference type="PROSITE" id="PS51186"/>
    </source>
</evidence>
<evidence type="ECO:0000256" key="2">
    <source>
        <dbReference type="ARBA" id="ARBA00023315"/>
    </source>
</evidence>
<dbReference type="SUPFAM" id="SSF55729">
    <property type="entry name" value="Acyl-CoA N-acyltransferases (Nat)"/>
    <property type="match status" value="1"/>
</dbReference>
<comment type="caution">
    <text evidence="4">The sequence shown here is derived from an EMBL/GenBank/DDBJ whole genome shotgun (WGS) entry which is preliminary data.</text>
</comment>
<dbReference type="PROSITE" id="PS51186">
    <property type="entry name" value="GNAT"/>
    <property type="match status" value="1"/>
</dbReference>
<reference evidence="4" key="1">
    <citation type="submission" date="2021-03" db="EMBL/GenBank/DDBJ databases">
        <title>Antimicrobial resistance genes in bacteria isolated from Japanese honey, and their potential for conferring macrolide and lincosamide resistance in the American foulbrood pathogen Paenibacillus larvae.</title>
        <authorList>
            <person name="Okamoto M."/>
            <person name="Kumagai M."/>
            <person name="Kanamori H."/>
            <person name="Takamatsu D."/>
        </authorList>
    </citation>
    <scope>NUCLEOTIDE SEQUENCE</scope>
    <source>
        <strain evidence="4">J43TS3</strain>
    </source>
</reference>
<dbReference type="AlphaFoldDB" id="A0A919XB51"/>
<dbReference type="CDD" id="cd04301">
    <property type="entry name" value="NAT_SF"/>
    <property type="match status" value="1"/>
</dbReference>
<dbReference type="GO" id="GO:0016747">
    <property type="term" value="F:acyltransferase activity, transferring groups other than amino-acyl groups"/>
    <property type="evidence" value="ECO:0007669"/>
    <property type="project" value="InterPro"/>
</dbReference>
<evidence type="ECO:0000313" key="5">
    <source>
        <dbReference type="Proteomes" id="UP000676917"/>
    </source>
</evidence>
<dbReference type="RefSeq" id="WP_212920916.1">
    <property type="nucleotide sequence ID" value="NZ_BORP01000003.1"/>
</dbReference>
<keyword evidence="1" id="KW-0808">Transferase</keyword>
<sequence>MEKVVEYRKLAIGDESSFSKLVLLFNKEFESPDLNYVNDKNIRSLIAKPDFICFVAFIGDEVVGGLTGYELLMYDQEGSSMYLYDLAVDKNYQRRGIGSNLVGELMDYCRSKDIKELFVQADVEDQHALEFYNKIGGDESETVQFSFHL</sequence>
<feature type="domain" description="N-acetyltransferase" evidence="3">
    <location>
        <begin position="5"/>
        <end position="149"/>
    </location>
</feature>
<gene>
    <name evidence="4" type="ORF">J43TS3_20510</name>
</gene>
<protein>
    <recommendedName>
        <fullName evidence="3">N-acetyltransferase domain-containing protein</fullName>
    </recommendedName>
</protein>
<dbReference type="EMBL" id="BORP01000003">
    <property type="protein sequence ID" value="GIO27440.1"/>
    <property type="molecule type" value="Genomic_DNA"/>
</dbReference>
<dbReference type="PANTHER" id="PTHR42919:SF8">
    <property type="entry name" value="N-ALPHA-ACETYLTRANSFERASE 50"/>
    <property type="match status" value="1"/>
</dbReference>
<evidence type="ECO:0000256" key="1">
    <source>
        <dbReference type="ARBA" id="ARBA00022679"/>
    </source>
</evidence>
<dbReference type="PANTHER" id="PTHR42919">
    <property type="entry name" value="N-ALPHA-ACETYLTRANSFERASE"/>
    <property type="match status" value="1"/>
</dbReference>